<dbReference type="SUPFAM" id="SSF53756">
    <property type="entry name" value="UDP-Glycosyltransferase/glycogen phosphorylase"/>
    <property type="match status" value="1"/>
</dbReference>
<dbReference type="RefSeq" id="WP_386450339.1">
    <property type="nucleotide sequence ID" value="NZ_JBHSFH010000010.1"/>
</dbReference>
<dbReference type="InterPro" id="IPR050426">
    <property type="entry name" value="Glycosyltransferase_28"/>
</dbReference>
<dbReference type="EMBL" id="JBHSFH010000010">
    <property type="protein sequence ID" value="MFC4496389.1"/>
    <property type="molecule type" value="Genomic_DNA"/>
</dbReference>
<protein>
    <submittedName>
        <fullName evidence="5">Macrolide-inactivating glycosyltransferase</fullName>
    </submittedName>
</protein>
<reference evidence="6" key="1">
    <citation type="journal article" date="2019" name="Int. J. Syst. Evol. Microbiol.">
        <title>The Global Catalogue of Microorganisms (GCM) 10K type strain sequencing project: providing services to taxonomists for standard genome sequencing and annotation.</title>
        <authorList>
            <consortium name="The Broad Institute Genomics Platform"/>
            <consortium name="The Broad Institute Genome Sequencing Center for Infectious Disease"/>
            <person name="Wu L."/>
            <person name="Ma J."/>
        </authorList>
    </citation>
    <scope>NUCLEOTIDE SEQUENCE [LARGE SCALE GENOMIC DNA]</scope>
    <source>
        <strain evidence="6">CGMCC 4.7357</strain>
    </source>
</reference>
<dbReference type="InterPro" id="IPR035595">
    <property type="entry name" value="UDP_glycos_trans_CS"/>
</dbReference>
<evidence type="ECO:0000256" key="1">
    <source>
        <dbReference type="ARBA" id="ARBA00009995"/>
    </source>
</evidence>
<feature type="compositionally biased region" description="Basic and acidic residues" evidence="3">
    <location>
        <begin position="409"/>
        <end position="424"/>
    </location>
</feature>
<dbReference type="PANTHER" id="PTHR48050">
    <property type="entry name" value="STEROL 3-BETA-GLUCOSYLTRANSFERASE"/>
    <property type="match status" value="1"/>
</dbReference>
<evidence type="ECO:0000313" key="5">
    <source>
        <dbReference type="EMBL" id="MFC4496389.1"/>
    </source>
</evidence>
<keyword evidence="6" id="KW-1185">Reference proteome</keyword>
<dbReference type="InterPro" id="IPR006326">
    <property type="entry name" value="UDPGT_MGT-like"/>
</dbReference>
<dbReference type="Gene3D" id="3.40.50.2000">
    <property type="entry name" value="Glycogen Phosphorylase B"/>
    <property type="match status" value="2"/>
</dbReference>
<keyword evidence="2" id="KW-0808">Transferase</keyword>
<sequence>MRRYVSSSLNPVTAPSGRPAHIAMFSIAAHGHVNPSLDVVRELAERGHRVTYAIPPAFAQLVAGTGAEPRVYHSTLPGEDDDPEAWGTELIDNVEPFLDDAQQALPQLAAAYEGDVPDLVLSDITSYPSRVLAHRWGVPHIQLSPNLVAWEGYEEEVSGPMVAELKSTPRGAAYYGRFAAWLAENGIQMDPDAFMGRPDRSLVLIPRVLQPNADRVDETVYTFVGACQGDRSHQGRWRRPPGTEDDRVLLVSLGSAFTKEPDFYRECLRAFGELPGWHVVLQIGRHVRTAELGRVPSNVEVHSWVPQLAVLEEADAFVTHAGAGGSQEGLATATPMIAVPQAVDQFGNAEMLVSLGVARHVPKEKATAQALREALESLVNDPRVAGQCAKMQAAVAAEGGTRRAADLVEAALPDRRPAGPDRRPGAGGAAESPVARGS</sequence>
<proteinExistence type="inferred from homology"/>
<accession>A0ABV9ABI5</accession>
<evidence type="ECO:0000256" key="2">
    <source>
        <dbReference type="ARBA" id="ARBA00022679"/>
    </source>
</evidence>
<gene>
    <name evidence="5" type="primary">mgt</name>
    <name evidence="5" type="ORF">ACFPA8_19875</name>
</gene>
<dbReference type="NCBIfam" id="NF033129">
    <property type="entry name" value="macro_glyco_Mgt"/>
    <property type="match status" value="1"/>
</dbReference>
<dbReference type="InterPro" id="IPR002213">
    <property type="entry name" value="UDP_glucos_trans"/>
</dbReference>
<dbReference type="InterPro" id="IPR010610">
    <property type="entry name" value="EryCIII-like_C"/>
</dbReference>
<dbReference type="CDD" id="cd03784">
    <property type="entry name" value="GT1_Gtf-like"/>
    <property type="match status" value="1"/>
</dbReference>
<dbReference type="Pfam" id="PF06722">
    <property type="entry name" value="EryCIII-like_C"/>
    <property type="match status" value="1"/>
</dbReference>
<feature type="region of interest" description="Disordered" evidence="3">
    <location>
        <begin position="409"/>
        <end position="438"/>
    </location>
</feature>
<feature type="domain" description="Erythromycin biosynthesis protein CIII-like C-terminal" evidence="4">
    <location>
        <begin position="279"/>
        <end position="398"/>
    </location>
</feature>
<evidence type="ECO:0000313" key="6">
    <source>
        <dbReference type="Proteomes" id="UP001595997"/>
    </source>
</evidence>
<dbReference type="NCBIfam" id="TIGR01426">
    <property type="entry name" value="MGT"/>
    <property type="match status" value="1"/>
</dbReference>
<comment type="similarity">
    <text evidence="1">Belongs to the UDP-glycosyltransferase family.</text>
</comment>
<evidence type="ECO:0000256" key="3">
    <source>
        <dbReference type="SAM" id="MobiDB-lite"/>
    </source>
</evidence>
<dbReference type="Proteomes" id="UP001595997">
    <property type="component" value="Unassembled WGS sequence"/>
</dbReference>
<dbReference type="PANTHER" id="PTHR48050:SF13">
    <property type="entry name" value="STEROL 3-BETA-GLUCOSYLTRANSFERASE UGT80A2"/>
    <property type="match status" value="1"/>
</dbReference>
<comment type="caution">
    <text evidence="5">The sequence shown here is derived from an EMBL/GenBank/DDBJ whole genome shotgun (WGS) entry which is preliminary data.</text>
</comment>
<organism evidence="5 6">
    <name type="scientific">Streptomyces ovatisporus</name>
    <dbReference type="NCBI Taxonomy" id="1128682"/>
    <lineage>
        <taxon>Bacteria</taxon>
        <taxon>Bacillati</taxon>
        <taxon>Actinomycetota</taxon>
        <taxon>Actinomycetes</taxon>
        <taxon>Kitasatosporales</taxon>
        <taxon>Streptomycetaceae</taxon>
        <taxon>Streptomyces</taxon>
    </lineage>
</organism>
<dbReference type="PROSITE" id="PS00375">
    <property type="entry name" value="UDPGT"/>
    <property type="match status" value="1"/>
</dbReference>
<name>A0ABV9ABI5_9ACTN</name>
<evidence type="ECO:0000259" key="4">
    <source>
        <dbReference type="Pfam" id="PF06722"/>
    </source>
</evidence>